<organism evidence="2 3">
    <name type="scientific">Natronobacterium haloterrestre</name>
    <name type="common">Halobiforma haloterrestris</name>
    <dbReference type="NCBI Taxonomy" id="148448"/>
    <lineage>
        <taxon>Archaea</taxon>
        <taxon>Methanobacteriati</taxon>
        <taxon>Methanobacteriota</taxon>
        <taxon>Stenosarchaea group</taxon>
        <taxon>Halobacteria</taxon>
        <taxon>Halobacteriales</taxon>
        <taxon>Natrialbaceae</taxon>
        <taxon>Natronobacterium</taxon>
    </lineage>
</organism>
<dbReference type="OrthoDB" id="312503at2157"/>
<keyword evidence="3" id="KW-1185">Reference proteome</keyword>
<evidence type="ECO:0000313" key="2">
    <source>
        <dbReference type="EMBL" id="SFB99127.1"/>
    </source>
</evidence>
<protein>
    <submittedName>
        <fullName evidence="2">Uncharacterized conserved protein, contains NRDE domain</fullName>
    </submittedName>
</protein>
<dbReference type="PANTHER" id="PTHR17985">
    <property type="entry name" value="SER/THR-RICH PROTEIN T10 IN DGCR REGION"/>
    <property type="match status" value="1"/>
</dbReference>
<dbReference type="AlphaFoldDB" id="A0A1I1FI87"/>
<feature type="compositionally biased region" description="Basic and acidic residues" evidence="1">
    <location>
        <begin position="249"/>
        <end position="272"/>
    </location>
</feature>
<dbReference type="Proteomes" id="UP000199161">
    <property type="component" value="Unassembled WGS sequence"/>
</dbReference>
<feature type="region of interest" description="Disordered" evidence="1">
    <location>
        <begin position="248"/>
        <end position="272"/>
    </location>
</feature>
<sequence>MCTLTLAWQVFKDAPVAVAANRDEALERDSLPPDVYREEPLVIAPRDAEAGGTWIGYNEHGVFAGITNRWLEADLAGERSRGLLVADVLAATSAREAAEVVESATSEAEYDGFNLVVADADDAYCYAWDGELTRTTFEPGVHVVVNVAIDDDAEIPPVRTEAARAQAENARTVRRELAVETDAAGEPIETVDDWLERASEVLGDHEYGVCIHEDGFGTRSSSLIALGSGGDGDAPPARYSFADGPPCRTEYEPAARSLEAEVSREVDGEGHI</sequence>
<reference evidence="3" key="1">
    <citation type="submission" date="2016-10" db="EMBL/GenBank/DDBJ databases">
        <authorList>
            <person name="Varghese N."/>
            <person name="Submissions S."/>
        </authorList>
    </citation>
    <scope>NUCLEOTIDE SEQUENCE [LARGE SCALE GENOMIC DNA]</scope>
    <source>
        <strain evidence="3">DSM 13078</strain>
    </source>
</reference>
<dbReference type="EMBL" id="FOKW01000003">
    <property type="protein sequence ID" value="SFB99127.1"/>
    <property type="molecule type" value="Genomic_DNA"/>
</dbReference>
<name>A0A1I1FI87_NATHA</name>
<dbReference type="PANTHER" id="PTHR17985:SF8">
    <property type="entry name" value="TRANSPORT AND GOLGI ORGANIZATION PROTEIN 2 HOMOLOG"/>
    <property type="match status" value="1"/>
</dbReference>
<dbReference type="InterPro" id="IPR008551">
    <property type="entry name" value="TANGO2"/>
</dbReference>
<dbReference type="Pfam" id="PF05742">
    <property type="entry name" value="TANGO2"/>
    <property type="match status" value="1"/>
</dbReference>
<dbReference type="Gene3D" id="3.60.60.10">
    <property type="entry name" value="Penicillin V Acylase, Chain A"/>
    <property type="match status" value="1"/>
</dbReference>
<evidence type="ECO:0000313" key="3">
    <source>
        <dbReference type="Proteomes" id="UP000199161"/>
    </source>
</evidence>
<proteinExistence type="predicted"/>
<accession>A0A1I1FI87</accession>
<gene>
    <name evidence="2" type="ORF">SAMN05444422_103390</name>
</gene>
<dbReference type="RefSeq" id="WP_089787049.1">
    <property type="nucleotide sequence ID" value="NZ_FOKW01000003.1"/>
</dbReference>
<evidence type="ECO:0000256" key="1">
    <source>
        <dbReference type="SAM" id="MobiDB-lite"/>
    </source>
</evidence>